<reference evidence="2 3" key="1">
    <citation type="journal article" date="2016" name="Mol. Biol. Evol.">
        <title>Comparative Genomics of Early-Diverging Mushroom-Forming Fungi Provides Insights into the Origins of Lignocellulose Decay Capabilities.</title>
        <authorList>
            <person name="Nagy L.G."/>
            <person name="Riley R."/>
            <person name="Tritt A."/>
            <person name="Adam C."/>
            <person name="Daum C."/>
            <person name="Floudas D."/>
            <person name="Sun H."/>
            <person name="Yadav J.S."/>
            <person name="Pangilinan J."/>
            <person name="Larsson K.H."/>
            <person name="Matsuura K."/>
            <person name="Barry K."/>
            <person name="Labutti K."/>
            <person name="Kuo R."/>
            <person name="Ohm R.A."/>
            <person name="Bhattacharya S.S."/>
            <person name="Shirouzu T."/>
            <person name="Yoshinaga Y."/>
            <person name="Martin F.M."/>
            <person name="Grigoriev I.V."/>
            <person name="Hibbett D.S."/>
        </authorList>
    </citation>
    <scope>NUCLEOTIDE SEQUENCE [LARGE SCALE GENOMIC DNA]</scope>
    <source>
        <strain evidence="2 3">CBS 109695</strain>
    </source>
</reference>
<organism evidence="2 3">
    <name type="scientific">Athelia psychrophila</name>
    <dbReference type="NCBI Taxonomy" id="1759441"/>
    <lineage>
        <taxon>Eukaryota</taxon>
        <taxon>Fungi</taxon>
        <taxon>Dikarya</taxon>
        <taxon>Basidiomycota</taxon>
        <taxon>Agaricomycotina</taxon>
        <taxon>Agaricomycetes</taxon>
        <taxon>Agaricomycetidae</taxon>
        <taxon>Atheliales</taxon>
        <taxon>Atheliaceae</taxon>
        <taxon>Athelia</taxon>
    </lineage>
</organism>
<sequence length="79" mass="9191">MAFHTRVHESAGRKNDLRSRRIRDFRAAPTKRRAIQELMELRCKPCNTTSFSSLRPASARAWILAHSAVVSNVRKWRND</sequence>
<accession>A0A166ELF4</accession>
<proteinExistence type="predicted"/>
<evidence type="ECO:0000256" key="1">
    <source>
        <dbReference type="SAM" id="MobiDB-lite"/>
    </source>
</evidence>
<evidence type="ECO:0000313" key="3">
    <source>
        <dbReference type="Proteomes" id="UP000076532"/>
    </source>
</evidence>
<evidence type="ECO:0000313" key="2">
    <source>
        <dbReference type="EMBL" id="KZP15878.1"/>
    </source>
</evidence>
<dbReference type="AlphaFoldDB" id="A0A166ELF4"/>
<gene>
    <name evidence="2" type="ORF">FIBSPDRAFT_866591</name>
</gene>
<keyword evidence="3" id="KW-1185">Reference proteome</keyword>
<protein>
    <submittedName>
        <fullName evidence="2">Uncharacterized protein</fullName>
    </submittedName>
</protein>
<dbReference type="Proteomes" id="UP000076532">
    <property type="component" value="Unassembled WGS sequence"/>
</dbReference>
<feature type="region of interest" description="Disordered" evidence="1">
    <location>
        <begin position="1"/>
        <end position="21"/>
    </location>
</feature>
<dbReference type="EMBL" id="KV417599">
    <property type="protein sequence ID" value="KZP15878.1"/>
    <property type="molecule type" value="Genomic_DNA"/>
</dbReference>
<name>A0A166ELF4_9AGAM</name>